<dbReference type="CDD" id="cd16377">
    <property type="entry name" value="23S_rRNA_IVP_like"/>
    <property type="match status" value="1"/>
</dbReference>
<protein>
    <submittedName>
        <fullName evidence="1">Four helix bundle protein</fullName>
    </submittedName>
</protein>
<evidence type="ECO:0000313" key="1">
    <source>
        <dbReference type="EMBL" id="MBD1431725.1"/>
    </source>
</evidence>
<dbReference type="RefSeq" id="WP_190992748.1">
    <property type="nucleotide sequence ID" value="NZ_JACOIK010000002.1"/>
</dbReference>
<dbReference type="NCBIfam" id="NF008911">
    <property type="entry name" value="PRK12275.1-2"/>
    <property type="match status" value="1"/>
</dbReference>
<name>A0ABR7YK77_9SPHI</name>
<evidence type="ECO:0000313" key="2">
    <source>
        <dbReference type="Proteomes" id="UP000602759"/>
    </source>
</evidence>
<dbReference type="InterPro" id="IPR036583">
    <property type="entry name" value="23S_rRNA_IVS_sf"/>
</dbReference>
<dbReference type="NCBIfam" id="TIGR02436">
    <property type="entry name" value="four helix bundle protein"/>
    <property type="match status" value="1"/>
</dbReference>
<dbReference type="Gene3D" id="1.20.1440.60">
    <property type="entry name" value="23S rRNA-intervening sequence"/>
    <property type="match status" value="1"/>
</dbReference>
<dbReference type="PANTHER" id="PTHR38471">
    <property type="entry name" value="FOUR HELIX BUNDLE PROTEIN"/>
    <property type="match status" value="1"/>
</dbReference>
<keyword evidence="2" id="KW-1185">Reference proteome</keyword>
<dbReference type="SUPFAM" id="SSF158446">
    <property type="entry name" value="IVS-encoded protein-like"/>
    <property type="match status" value="1"/>
</dbReference>
<dbReference type="InterPro" id="IPR012657">
    <property type="entry name" value="23S_rRNA-intervening_sequence"/>
</dbReference>
<dbReference type="Pfam" id="PF05635">
    <property type="entry name" value="23S_rRNA_IVP"/>
    <property type="match status" value="1"/>
</dbReference>
<dbReference type="Proteomes" id="UP000602759">
    <property type="component" value="Unassembled WGS sequence"/>
</dbReference>
<sequence>MIRSHKDLIVYQLSMELVIDVYRITEAFPKEELYGLTAQIKRACVSVPSNIAEGAGRRGKAEFTRFLYIAMGSLSEVDTQLEIAGRLSFFKADESVFKKINLIKNMIAKLIKSLGE</sequence>
<dbReference type="PANTHER" id="PTHR38471:SF2">
    <property type="entry name" value="FOUR HELIX BUNDLE PROTEIN"/>
    <property type="match status" value="1"/>
</dbReference>
<accession>A0ABR7YK77</accession>
<proteinExistence type="predicted"/>
<comment type="caution">
    <text evidence="1">The sequence shown here is derived from an EMBL/GenBank/DDBJ whole genome shotgun (WGS) entry which is preliminary data.</text>
</comment>
<reference evidence="1 2" key="1">
    <citation type="submission" date="2020-08" db="EMBL/GenBank/DDBJ databases">
        <title>Sphingobacterium sp. DN00404 isolated from aquaculture water.</title>
        <authorList>
            <person name="Zhang M."/>
        </authorList>
    </citation>
    <scope>NUCLEOTIDE SEQUENCE [LARGE SCALE GENOMIC DNA]</scope>
    <source>
        <strain evidence="1 2">DN00404</strain>
    </source>
</reference>
<gene>
    <name evidence="1" type="ORF">H8B06_02715</name>
</gene>
<organism evidence="1 2">
    <name type="scientific">Sphingobacterium micropteri</name>
    <dbReference type="NCBI Taxonomy" id="2763501"/>
    <lineage>
        <taxon>Bacteria</taxon>
        <taxon>Pseudomonadati</taxon>
        <taxon>Bacteroidota</taxon>
        <taxon>Sphingobacteriia</taxon>
        <taxon>Sphingobacteriales</taxon>
        <taxon>Sphingobacteriaceae</taxon>
        <taxon>Sphingobacterium</taxon>
    </lineage>
</organism>
<dbReference type="EMBL" id="JACOIK010000002">
    <property type="protein sequence ID" value="MBD1431725.1"/>
    <property type="molecule type" value="Genomic_DNA"/>
</dbReference>